<accession>A0AAV2K7M7</accession>
<gene>
    <name evidence="1" type="ORF">KC01_LOCUS14735</name>
</gene>
<name>A0AAV2K7M7_KNICA</name>
<reference evidence="1 2" key="1">
    <citation type="submission" date="2024-04" db="EMBL/GenBank/DDBJ databases">
        <authorList>
            <person name="Waldvogel A.-M."/>
            <person name="Schoenle A."/>
        </authorList>
    </citation>
    <scope>NUCLEOTIDE SEQUENCE [LARGE SCALE GENOMIC DNA]</scope>
</reference>
<keyword evidence="2" id="KW-1185">Reference proteome</keyword>
<protein>
    <submittedName>
        <fullName evidence="1">Uncharacterized protein</fullName>
    </submittedName>
</protein>
<dbReference type="EMBL" id="OZ035838">
    <property type="protein sequence ID" value="CAL1584381.1"/>
    <property type="molecule type" value="Genomic_DNA"/>
</dbReference>
<evidence type="ECO:0000313" key="2">
    <source>
        <dbReference type="Proteomes" id="UP001497482"/>
    </source>
</evidence>
<organism evidence="1 2">
    <name type="scientific">Knipowitschia caucasica</name>
    <name type="common">Caucasian dwarf goby</name>
    <name type="synonym">Pomatoschistus caucasicus</name>
    <dbReference type="NCBI Taxonomy" id="637954"/>
    <lineage>
        <taxon>Eukaryota</taxon>
        <taxon>Metazoa</taxon>
        <taxon>Chordata</taxon>
        <taxon>Craniata</taxon>
        <taxon>Vertebrata</taxon>
        <taxon>Euteleostomi</taxon>
        <taxon>Actinopterygii</taxon>
        <taxon>Neopterygii</taxon>
        <taxon>Teleostei</taxon>
        <taxon>Neoteleostei</taxon>
        <taxon>Acanthomorphata</taxon>
        <taxon>Gobiaria</taxon>
        <taxon>Gobiiformes</taxon>
        <taxon>Gobioidei</taxon>
        <taxon>Gobiidae</taxon>
        <taxon>Gobiinae</taxon>
        <taxon>Knipowitschia</taxon>
    </lineage>
</organism>
<evidence type="ECO:0000313" key="1">
    <source>
        <dbReference type="EMBL" id="CAL1584381.1"/>
    </source>
</evidence>
<dbReference type="Proteomes" id="UP001497482">
    <property type="component" value="Chromosome 16"/>
</dbReference>
<proteinExistence type="predicted"/>
<sequence length="12" mass="1172">MGGAGAALRQLK</sequence>